<dbReference type="GO" id="GO:0003700">
    <property type="term" value="F:DNA-binding transcription factor activity"/>
    <property type="evidence" value="ECO:0007669"/>
    <property type="project" value="InterPro"/>
</dbReference>
<dbReference type="PROSITE" id="PS50995">
    <property type="entry name" value="HTH_MARR_2"/>
    <property type="match status" value="1"/>
</dbReference>
<keyword evidence="2" id="KW-0238">DNA-binding</keyword>
<name>A0A3E2TQX4_9FIRM</name>
<dbReference type="SUPFAM" id="SSF46785">
    <property type="entry name" value="Winged helix' DNA-binding domain"/>
    <property type="match status" value="1"/>
</dbReference>
<accession>A0A3E2TQX4</accession>
<organism evidence="5 6">
    <name type="scientific">Coprococcus catus</name>
    <dbReference type="NCBI Taxonomy" id="116085"/>
    <lineage>
        <taxon>Bacteria</taxon>
        <taxon>Bacillati</taxon>
        <taxon>Bacillota</taxon>
        <taxon>Clostridia</taxon>
        <taxon>Lachnospirales</taxon>
        <taxon>Lachnospiraceae</taxon>
        <taxon>Coprococcus</taxon>
    </lineage>
</organism>
<evidence type="ECO:0000313" key="6">
    <source>
        <dbReference type="Proteomes" id="UP000260773"/>
    </source>
</evidence>
<dbReference type="PRINTS" id="PR00598">
    <property type="entry name" value="HTHMARR"/>
</dbReference>
<dbReference type="EMBL" id="QVEP01000007">
    <property type="protein sequence ID" value="RGB81085.1"/>
    <property type="molecule type" value="Genomic_DNA"/>
</dbReference>
<gene>
    <name evidence="5" type="ORF">DW070_04255</name>
</gene>
<dbReference type="SMART" id="SM00347">
    <property type="entry name" value="HTH_MARR"/>
    <property type="match status" value="1"/>
</dbReference>
<feature type="domain" description="HTH marR-type" evidence="4">
    <location>
        <begin position="1"/>
        <end position="125"/>
    </location>
</feature>
<dbReference type="GO" id="GO:0003677">
    <property type="term" value="F:DNA binding"/>
    <property type="evidence" value="ECO:0007669"/>
    <property type="project" value="UniProtKB-KW"/>
</dbReference>
<evidence type="ECO:0000256" key="1">
    <source>
        <dbReference type="ARBA" id="ARBA00023015"/>
    </source>
</evidence>
<evidence type="ECO:0000256" key="3">
    <source>
        <dbReference type="ARBA" id="ARBA00023163"/>
    </source>
</evidence>
<dbReference type="PANTHER" id="PTHR42756">
    <property type="entry name" value="TRANSCRIPTIONAL REGULATOR, MARR"/>
    <property type="match status" value="1"/>
</dbReference>
<dbReference type="Pfam" id="PF12802">
    <property type="entry name" value="MarR_2"/>
    <property type="match status" value="1"/>
</dbReference>
<dbReference type="Proteomes" id="UP000260773">
    <property type="component" value="Unassembled WGS sequence"/>
</dbReference>
<dbReference type="InterPro" id="IPR036388">
    <property type="entry name" value="WH-like_DNA-bd_sf"/>
</dbReference>
<keyword evidence="3" id="KW-0804">Transcription</keyword>
<reference evidence="5 6" key="1">
    <citation type="submission" date="2018-08" db="EMBL/GenBank/DDBJ databases">
        <title>A genome reference for cultivated species of the human gut microbiota.</title>
        <authorList>
            <person name="Zou Y."/>
            <person name="Xue W."/>
            <person name="Luo G."/>
        </authorList>
    </citation>
    <scope>NUCLEOTIDE SEQUENCE [LARGE SCALE GENOMIC DNA]</scope>
    <source>
        <strain evidence="5 6">AF45-17</strain>
    </source>
</reference>
<evidence type="ECO:0000259" key="4">
    <source>
        <dbReference type="PROSITE" id="PS50995"/>
    </source>
</evidence>
<comment type="caution">
    <text evidence="5">The sequence shown here is derived from an EMBL/GenBank/DDBJ whole genome shotgun (WGS) entry which is preliminary data.</text>
</comment>
<sequence length="130" mass="15034">MIRRKADSNVYMSKVHKITGSNGWILGYLADHENEEIYQKDIEEKFCVTRSTVSKVLKGMESKGLLRRESVSSDARLKRLVLTEEGREINANAAVERIELENRIRDGLSDEEFHTLMHLLKRVADNMLEE</sequence>
<dbReference type="Gene3D" id="1.10.10.10">
    <property type="entry name" value="Winged helix-like DNA-binding domain superfamily/Winged helix DNA-binding domain"/>
    <property type="match status" value="1"/>
</dbReference>
<dbReference type="AlphaFoldDB" id="A0A3E2TQX4"/>
<evidence type="ECO:0000313" key="5">
    <source>
        <dbReference type="EMBL" id="RGB81085.1"/>
    </source>
</evidence>
<proteinExistence type="predicted"/>
<evidence type="ECO:0000256" key="2">
    <source>
        <dbReference type="ARBA" id="ARBA00023125"/>
    </source>
</evidence>
<dbReference type="InterPro" id="IPR000835">
    <property type="entry name" value="HTH_MarR-typ"/>
</dbReference>
<protein>
    <submittedName>
        <fullName evidence="5">MarR family transcriptional regulator</fullName>
    </submittedName>
</protein>
<dbReference type="InterPro" id="IPR036390">
    <property type="entry name" value="WH_DNA-bd_sf"/>
</dbReference>
<dbReference type="PANTHER" id="PTHR42756:SF1">
    <property type="entry name" value="TRANSCRIPTIONAL REPRESSOR OF EMRAB OPERON"/>
    <property type="match status" value="1"/>
</dbReference>
<keyword evidence="1" id="KW-0805">Transcription regulation</keyword>